<evidence type="ECO:0000259" key="14">
    <source>
        <dbReference type="PROSITE" id="PS50157"/>
    </source>
</evidence>
<feature type="compositionally biased region" description="Low complexity" evidence="13">
    <location>
        <begin position="278"/>
        <end position="302"/>
    </location>
</feature>
<comment type="subcellular location">
    <subcellularLocation>
        <location evidence="1">Nucleus</location>
    </subcellularLocation>
</comment>
<dbReference type="FunFam" id="3.30.160.60:FF:000125">
    <property type="entry name" value="Putative zinc finger protein 143"/>
    <property type="match status" value="1"/>
</dbReference>
<feature type="compositionally biased region" description="Acidic residues" evidence="13">
    <location>
        <begin position="100"/>
        <end position="118"/>
    </location>
</feature>
<keyword evidence="2" id="KW-0479">Metal-binding</keyword>
<evidence type="ECO:0000256" key="6">
    <source>
        <dbReference type="ARBA" id="ARBA00023015"/>
    </source>
</evidence>
<keyword evidence="7" id="KW-0175">Coiled coil</keyword>
<evidence type="ECO:0000256" key="7">
    <source>
        <dbReference type="ARBA" id="ARBA00023054"/>
    </source>
</evidence>
<dbReference type="InterPro" id="IPR013087">
    <property type="entry name" value="Znf_C2H2_type"/>
</dbReference>
<dbReference type="GO" id="GO:0000981">
    <property type="term" value="F:DNA-binding transcription factor activity, RNA polymerase II-specific"/>
    <property type="evidence" value="ECO:0007669"/>
    <property type="project" value="UniProtKB-ARBA"/>
</dbReference>
<feature type="domain" description="C2H2-type" evidence="14">
    <location>
        <begin position="516"/>
        <end position="544"/>
    </location>
</feature>
<feature type="compositionally biased region" description="Low complexity" evidence="13">
    <location>
        <begin position="423"/>
        <end position="441"/>
    </location>
</feature>
<dbReference type="GO" id="GO:0005634">
    <property type="term" value="C:nucleus"/>
    <property type="evidence" value="ECO:0007669"/>
    <property type="project" value="UniProtKB-SubCell"/>
</dbReference>
<feature type="region of interest" description="Disordered" evidence="13">
    <location>
        <begin position="374"/>
        <end position="395"/>
    </location>
</feature>
<evidence type="ECO:0000256" key="13">
    <source>
        <dbReference type="SAM" id="MobiDB-lite"/>
    </source>
</evidence>
<dbReference type="InterPro" id="IPR036236">
    <property type="entry name" value="Znf_C2H2_sf"/>
</dbReference>
<dbReference type="OrthoDB" id="3437960at2759"/>
<feature type="compositionally biased region" description="Basic and acidic residues" evidence="13">
    <location>
        <begin position="1"/>
        <end position="18"/>
    </location>
</feature>
<evidence type="ECO:0000256" key="3">
    <source>
        <dbReference type="ARBA" id="ARBA00022737"/>
    </source>
</evidence>
<dbReference type="PROSITE" id="PS50157">
    <property type="entry name" value="ZINC_FINGER_C2H2_2"/>
    <property type="match status" value="6"/>
</dbReference>
<dbReference type="GO" id="GO:0000978">
    <property type="term" value="F:RNA polymerase II cis-regulatory region sequence-specific DNA binding"/>
    <property type="evidence" value="ECO:0007669"/>
    <property type="project" value="TreeGrafter"/>
</dbReference>
<keyword evidence="4 12" id="KW-0863">Zinc-finger</keyword>
<dbReference type="EMBL" id="JABWAB010000003">
    <property type="protein sequence ID" value="KAF6057868.1"/>
    <property type="molecule type" value="Genomic_DNA"/>
</dbReference>
<name>A0A8X7TDP7_CANPA</name>
<comment type="similarity">
    <text evidence="10">Belongs to the pacC/RIM101 family.</text>
</comment>
<organism evidence="15 16">
    <name type="scientific">Candida parapsilosis</name>
    <name type="common">Yeast</name>
    <dbReference type="NCBI Taxonomy" id="5480"/>
    <lineage>
        <taxon>Eukaryota</taxon>
        <taxon>Fungi</taxon>
        <taxon>Dikarya</taxon>
        <taxon>Ascomycota</taxon>
        <taxon>Saccharomycotina</taxon>
        <taxon>Pichiomycetes</taxon>
        <taxon>Debaryomycetaceae</taxon>
        <taxon>Candida/Lodderomyces clade</taxon>
        <taxon>Candida</taxon>
    </lineage>
</organism>
<evidence type="ECO:0000256" key="8">
    <source>
        <dbReference type="ARBA" id="ARBA00023163"/>
    </source>
</evidence>
<evidence type="ECO:0000313" key="16">
    <source>
        <dbReference type="Proteomes" id="UP000590412"/>
    </source>
</evidence>
<feature type="compositionally biased region" description="Acidic residues" evidence="13">
    <location>
        <begin position="82"/>
        <end position="92"/>
    </location>
</feature>
<comment type="caution">
    <text evidence="15">The sequence shown here is derived from an EMBL/GenBank/DDBJ whole genome shotgun (WGS) entry which is preliminary data.</text>
</comment>
<feature type="domain" description="C2H2-type" evidence="14">
    <location>
        <begin position="488"/>
        <end position="515"/>
    </location>
</feature>
<accession>A0A8X7TDP7</accession>
<dbReference type="FunFam" id="3.30.160.60:FF:000100">
    <property type="entry name" value="Zinc finger 45-like"/>
    <property type="match status" value="1"/>
</dbReference>
<keyword evidence="8" id="KW-0804">Transcription</keyword>
<dbReference type="AlphaFoldDB" id="A0A8X7TDP7"/>
<feature type="domain" description="C2H2-type" evidence="14">
    <location>
        <begin position="349"/>
        <end position="379"/>
    </location>
</feature>
<dbReference type="PROSITE" id="PS00028">
    <property type="entry name" value="ZINC_FINGER_C2H2_1"/>
    <property type="match status" value="4"/>
</dbReference>
<proteinExistence type="inferred from homology"/>
<evidence type="ECO:0000256" key="11">
    <source>
        <dbReference type="ARBA" id="ARBA00039490"/>
    </source>
</evidence>
<dbReference type="InterPro" id="IPR050527">
    <property type="entry name" value="Snail/Krueppel_Znf"/>
</dbReference>
<feature type="domain" description="C2H2-type" evidence="14">
    <location>
        <begin position="194"/>
        <end position="217"/>
    </location>
</feature>
<dbReference type="FunFam" id="3.30.160.60:FF:000012">
    <property type="entry name" value="RB-associated KRAB zinc finger protein-like"/>
    <property type="match status" value="1"/>
</dbReference>
<feature type="compositionally biased region" description="Basic and acidic residues" evidence="13">
    <location>
        <begin position="54"/>
        <end position="65"/>
    </location>
</feature>
<dbReference type="Gene3D" id="3.30.160.60">
    <property type="entry name" value="Classic Zinc Finger"/>
    <property type="match status" value="4"/>
</dbReference>
<dbReference type="PANTHER" id="PTHR24388">
    <property type="entry name" value="ZINC FINGER PROTEIN"/>
    <property type="match status" value="1"/>
</dbReference>
<feature type="region of interest" description="Disordered" evidence="13">
    <location>
        <begin position="271"/>
        <end position="315"/>
    </location>
</feature>
<evidence type="ECO:0000256" key="4">
    <source>
        <dbReference type="ARBA" id="ARBA00022771"/>
    </source>
</evidence>
<evidence type="ECO:0000313" key="15">
    <source>
        <dbReference type="EMBL" id="KAF6057868.1"/>
    </source>
</evidence>
<feature type="compositionally biased region" description="Polar residues" evidence="13">
    <location>
        <begin position="43"/>
        <end position="53"/>
    </location>
</feature>
<evidence type="ECO:0000256" key="1">
    <source>
        <dbReference type="ARBA" id="ARBA00004123"/>
    </source>
</evidence>
<evidence type="ECO:0000256" key="9">
    <source>
        <dbReference type="ARBA" id="ARBA00023242"/>
    </source>
</evidence>
<feature type="region of interest" description="Disordered" evidence="13">
    <location>
        <begin position="1"/>
        <end position="152"/>
    </location>
</feature>
<evidence type="ECO:0000256" key="2">
    <source>
        <dbReference type="ARBA" id="ARBA00022723"/>
    </source>
</evidence>
<keyword evidence="5" id="KW-0862">Zinc</keyword>
<feature type="region of interest" description="Disordered" evidence="13">
    <location>
        <begin position="408"/>
        <end position="457"/>
    </location>
</feature>
<evidence type="ECO:0000256" key="10">
    <source>
        <dbReference type="ARBA" id="ARBA00038089"/>
    </source>
</evidence>
<dbReference type="SMART" id="SM00355">
    <property type="entry name" value="ZnF_C2H2"/>
    <property type="match status" value="6"/>
</dbReference>
<evidence type="ECO:0000256" key="12">
    <source>
        <dbReference type="PROSITE-ProRule" id="PRU00042"/>
    </source>
</evidence>
<dbReference type="FunFam" id="3.30.160.60:FF:002343">
    <property type="entry name" value="Zinc finger protein 33A"/>
    <property type="match status" value="1"/>
</dbReference>
<feature type="compositionally biased region" description="Basic residues" evidence="13">
    <location>
        <begin position="123"/>
        <end position="135"/>
    </location>
</feature>
<dbReference type="PANTHER" id="PTHR24388:SF54">
    <property type="entry name" value="PROTEIN ESCARGOT"/>
    <property type="match status" value="1"/>
</dbReference>
<dbReference type="Pfam" id="PF00096">
    <property type="entry name" value="zf-C2H2"/>
    <property type="match status" value="4"/>
</dbReference>
<feature type="domain" description="C2H2-type" evidence="14">
    <location>
        <begin position="166"/>
        <end position="193"/>
    </location>
</feature>
<keyword evidence="3" id="KW-0677">Repeat</keyword>
<evidence type="ECO:0000256" key="5">
    <source>
        <dbReference type="ARBA" id="ARBA00022833"/>
    </source>
</evidence>
<dbReference type="Proteomes" id="UP000590412">
    <property type="component" value="Unassembled WGS sequence"/>
</dbReference>
<sequence>MTLASKRRELRASLREQIRQPGNDDEEAINQQIDDELNKQLHQDANTHGATTNHESDATKIKLEYDEQDDDDDGRQHNADGGDIDDGDDSDRDGDFAPGAEEDNEEEEYYEVGDDEYDGTSGKRGRRASNHTNKRAKPEGELEVSPGGVRPQTRTIFKDIDNPNSLNCEICNQEFRNVIDKRNHRRTHSQPKKYECATCGKRFSQKANLTIHETHVHHDLVVDEALKDAAAAAAAAAAIVAHAENASSNADNSGHNQDFDEEANADHRHLLQHHHHQQQQQQQLDLAQQHARQQQEQLQQLAQHRHQQQHQQNHQFESHVVDDNVNVFAGGSDPTRQPPHVDLKDVRVHHCNAFKCGKGFISYEKLMEHIENEHQGRTGEQNSGAPIFDPNDPNGAAQAAVLAAATANAHAHGHVQHPEHQSSATTPTPTPTPATSRVVPRAGPRRKRDPALQQAKTHQCTYEGCNKAFAKVSDLTRHIRIHTGERPYVCQHCGASFNQRYRLTTHVRIHTGEKPFSCKYCGKTFARGDAVQSHIFSIHRAKGEAF</sequence>
<keyword evidence="6" id="KW-0805">Transcription regulation</keyword>
<reference evidence="15" key="1">
    <citation type="submission" date="2020-03" db="EMBL/GenBank/DDBJ databases">
        <title>FDA dAtabase for Regulatory Grade micrObial Sequences (FDA-ARGOS): Supporting development and validation of Infectious Disease Dx tests.</title>
        <authorList>
            <person name="Campos J."/>
            <person name="Goldberg B."/>
            <person name="Tallon L."/>
            <person name="Sadzewicz L."/>
            <person name="Vavikolanu K."/>
            <person name="Mehta A."/>
            <person name="Aluvathingal J."/>
            <person name="Nadendla S."/>
            <person name="Nandy P."/>
            <person name="Geyer C."/>
            <person name="Yan Y."/>
            <person name="Sichtig H."/>
        </authorList>
    </citation>
    <scope>NUCLEOTIDE SEQUENCE [LARGE SCALE GENOMIC DNA]</scope>
    <source>
        <strain evidence="15">FDAARGOS_652</strain>
    </source>
</reference>
<dbReference type="GO" id="GO:0008270">
    <property type="term" value="F:zinc ion binding"/>
    <property type="evidence" value="ECO:0007669"/>
    <property type="project" value="UniProtKB-KW"/>
</dbReference>
<protein>
    <recommendedName>
        <fullName evidence="11">pH-response transcription factor pacC/RIM101</fullName>
    </recommendedName>
</protein>
<gene>
    <name evidence="15" type="ORF">FOB60_002423</name>
</gene>
<keyword evidence="9" id="KW-0539">Nucleus</keyword>
<feature type="domain" description="C2H2-type" evidence="14">
    <location>
        <begin position="458"/>
        <end position="487"/>
    </location>
</feature>
<dbReference type="SUPFAM" id="SSF57667">
    <property type="entry name" value="beta-beta-alpha zinc fingers"/>
    <property type="match status" value="3"/>
</dbReference>